<dbReference type="STRING" id="39841.SAMN05660836_00585"/>
<evidence type="ECO:0000313" key="1">
    <source>
        <dbReference type="EMBL" id="SFM50871.1"/>
    </source>
</evidence>
<dbReference type="RefSeq" id="WP_093393334.1">
    <property type="nucleotide sequence ID" value="NZ_FOUU01000001.1"/>
</dbReference>
<name>A0A1I4RF32_9BACT</name>
<proteinExistence type="predicted"/>
<dbReference type="AlphaFoldDB" id="A0A1I4RF32"/>
<evidence type="ECO:0008006" key="3">
    <source>
        <dbReference type="Google" id="ProtNLM"/>
    </source>
</evidence>
<accession>A0A1I4RF32</accession>
<gene>
    <name evidence="1" type="ORF">SAMN05660836_00585</name>
</gene>
<organism evidence="1 2">
    <name type="scientific">Thermodesulforhabdus norvegica</name>
    <dbReference type="NCBI Taxonomy" id="39841"/>
    <lineage>
        <taxon>Bacteria</taxon>
        <taxon>Pseudomonadati</taxon>
        <taxon>Thermodesulfobacteriota</taxon>
        <taxon>Syntrophobacteria</taxon>
        <taxon>Syntrophobacterales</taxon>
        <taxon>Thermodesulforhabdaceae</taxon>
        <taxon>Thermodesulforhabdus</taxon>
    </lineage>
</organism>
<dbReference type="PROSITE" id="PS51257">
    <property type="entry name" value="PROKAR_LIPOPROTEIN"/>
    <property type="match status" value="1"/>
</dbReference>
<reference evidence="1 2" key="1">
    <citation type="submission" date="2016-10" db="EMBL/GenBank/DDBJ databases">
        <authorList>
            <person name="de Groot N.N."/>
        </authorList>
    </citation>
    <scope>NUCLEOTIDE SEQUENCE [LARGE SCALE GENOMIC DNA]</scope>
    <source>
        <strain evidence="1 2">DSM 9990</strain>
    </source>
</reference>
<dbReference type="Proteomes" id="UP000199611">
    <property type="component" value="Unassembled WGS sequence"/>
</dbReference>
<sequence>MMKRSVALTLWLITLFVLAGCYYHGKAYTGGPFPREYISIITNLVPDEYPLKKSACDTTGVYVLSVDGKKVPTYLQNGRVIQEIEMYPGKHTIEVSMDCAIHDVGDYCTRRKMTVQIEVLPGRTYLLDARADRYSNTWKPVLIDLKEAGIRARTFISS</sequence>
<keyword evidence="2" id="KW-1185">Reference proteome</keyword>
<dbReference type="EMBL" id="FOUU01000001">
    <property type="protein sequence ID" value="SFM50871.1"/>
    <property type="molecule type" value="Genomic_DNA"/>
</dbReference>
<protein>
    <recommendedName>
        <fullName evidence="3">DUF2846 domain-containing protein</fullName>
    </recommendedName>
</protein>
<evidence type="ECO:0000313" key="2">
    <source>
        <dbReference type="Proteomes" id="UP000199611"/>
    </source>
</evidence>